<keyword evidence="9" id="KW-0968">Cytoplasmic vesicle</keyword>
<organism evidence="12 13">
    <name type="scientific">Clunio marinus</name>
    <dbReference type="NCBI Taxonomy" id="568069"/>
    <lineage>
        <taxon>Eukaryota</taxon>
        <taxon>Metazoa</taxon>
        <taxon>Ecdysozoa</taxon>
        <taxon>Arthropoda</taxon>
        <taxon>Hexapoda</taxon>
        <taxon>Insecta</taxon>
        <taxon>Pterygota</taxon>
        <taxon>Neoptera</taxon>
        <taxon>Endopterygota</taxon>
        <taxon>Diptera</taxon>
        <taxon>Nematocera</taxon>
        <taxon>Chironomoidea</taxon>
        <taxon>Chironomidae</taxon>
        <taxon>Clunio</taxon>
    </lineage>
</organism>
<evidence type="ECO:0000256" key="6">
    <source>
        <dbReference type="ARBA" id="ARBA00022490"/>
    </source>
</evidence>
<evidence type="ECO:0000313" key="13">
    <source>
        <dbReference type="Proteomes" id="UP000183832"/>
    </source>
</evidence>
<dbReference type="Gene3D" id="1.10.472.80">
    <property type="entry name" value="Ypt/Rab-GAP domain of gyp1p, domain 3"/>
    <property type="match status" value="1"/>
</dbReference>
<dbReference type="SUPFAM" id="SSF47923">
    <property type="entry name" value="Ypt/Rab-GAP domain of gyp1p"/>
    <property type="match status" value="1"/>
</dbReference>
<accession>A0A1J1HSD5</accession>
<dbReference type="GO" id="GO:0005096">
    <property type="term" value="F:GTPase activator activity"/>
    <property type="evidence" value="ECO:0007669"/>
    <property type="project" value="UniProtKB-KW"/>
</dbReference>
<reference evidence="12 13" key="1">
    <citation type="submission" date="2015-04" db="EMBL/GenBank/DDBJ databases">
        <authorList>
            <person name="Syromyatnikov M.Y."/>
            <person name="Popov V.N."/>
        </authorList>
    </citation>
    <scope>NUCLEOTIDE SEQUENCE [LARGE SCALE GENOMIC DNA]</scope>
</reference>
<keyword evidence="5" id="KW-0343">GTPase activation</keyword>
<dbReference type="InterPro" id="IPR000195">
    <property type="entry name" value="Rab-GAP-TBC_dom"/>
</dbReference>
<dbReference type="PANTHER" id="PTHR13530">
    <property type="entry name" value="TBC1 DOMAIN FAMILY MEMBER 7"/>
    <property type="match status" value="1"/>
</dbReference>
<keyword evidence="8" id="KW-0458">Lysosome</keyword>
<dbReference type="GO" id="GO:0005829">
    <property type="term" value="C:cytosol"/>
    <property type="evidence" value="ECO:0007669"/>
    <property type="project" value="UniProtKB-SubCell"/>
</dbReference>
<dbReference type="InterPro" id="IPR043039">
    <property type="entry name" value="TBC1D7_dom2"/>
</dbReference>
<protein>
    <recommendedName>
        <fullName evidence="4">TBC1 domain family member 7</fullName>
    </recommendedName>
</protein>
<dbReference type="STRING" id="568069.A0A1J1HSD5"/>
<evidence type="ECO:0000256" key="2">
    <source>
        <dbReference type="ARBA" id="ARBA00004541"/>
    </source>
</evidence>
<dbReference type="PANTHER" id="PTHR13530:SF3">
    <property type="entry name" value="TBC1 DOMAIN FAMILY MEMBER 7"/>
    <property type="match status" value="1"/>
</dbReference>
<gene>
    <name evidence="12" type="ORF">CLUMA_CG004656</name>
</gene>
<sequence length="291" mass="34147">MEDTRNFRSSYYEKVGCRSVEEKKNLEIILKENPVTLSKLRNFAKRFAIPSIHRALLYEVILGVFPVYMESKEFIMNQQREIFNDLKRALEVMHMIDGKTPKSKVIFAMWLLENRSLGSGSNIFKDSPFPLIAEVIIENLEVGEVELYFLSRNFYKYSEEIINEMPKLKQITFQMLEKEDSDLFNNLNNKNILEKLPFERWYPSIFSSILNELSLIRIFDRIVGGSTKIVIFIFIVICSYTRYNLKTQLTCENVIKIIENYPADDSEKSDVIVNKTIDLWHKFSSSKAANR</sequence>
<keyword evidence="7" id="KW-0472">Membrane</keyword>
<evidence type="ECO:0000256" key="3">
    <source>
        <dbReference type="ARBA" id="ARBA00004656"/>
    </source>
</evidence>
<dbReference type="Gene3D" id="1.10.8.680">
    <property type="entry name" value="Ypt/Rab-GAP domain of gyp1p, domain 2"/>
    <property type="match status" value="1"/>
</dbReference>
<dbReference type="Proteomes" id="UP000183832">
    <property type="component" value="Unassembled WGS sequence"/>
</dbReference>
<keyword evidence="13" id="KW-1185">Reference proteome</keyword>
<dbReference type="GO" id="GO:0031410">
    <property type="term" value="C:cytoplasmic vesicle"/>
    <property type="evidence" value="ECO:0007669"/>
    <property type="project" value="UniProtKB-SubCell"/>
</dbReference>
<evidence type="ECO:0000256" key="1">
    <source>
        <dbReference type="ARBA" id="ARBA00004514"/>
    </source>
</evidence>
<dbReference type="OrthoDB" id="18718at2759"/>
<dbReference type="Gene3D" id="1.10.10.750">
    <property type="entry name" value="Ypt/Rab-GAP domain of gyp1p, domain 1"/>
    <property type="match status" value="1"/>
</dbReference>
<evidence type="ECO:0000259" key="11">
    <source>
        <dbReference type="PROSITE" id="PS50086"/>
    </source>
</evidence>
<evidence type="ECO:0000256" key="4">
    <source>
        <dbReference type="ARBA" id="ARBA00015455"/>
    </source>
</evidence>
<dbReference type="InterPro" id="IPR035969">
    <property type="entry name" value="Rab-GAP_TBC_sf"/>
</dbReference>
<comment type="subcellular location">
    <subcellularLocation>
        <location evidence="1">Cytoplasm</location>
        <location evidence="1">Cytosol</location>
    </subcellularLocation>
    <subcellularLocation>
        <location evidence="2">Cytoplasmic vesicle</location>
    </subcellularLocation>
    <subcellularLocation>
        <location evidence="3">Lysosome membrane</location>
    </subcellularLocation>
</comment>
<dbReference type="GO" id="GO:0005765">
    <property type="term" value="C:lysosomal membrane"/>
    <property type="evidence" value="ECO:0007669"/>
    <property type="project" value="UniProtKB-SubCell"/>
</dbReference>
<dbReference type="AlphaFoldDB" id="A0A1J1HSD5"/>
<dbReference type="EMBL" id="CVRI01000020">
    <property type="protein sequence ID" value="CRK90967.1"/>
    <property type="molecule type" value="Genomic_DNA"/>
</dbReference>
<name>A0A1J1HSD5_9DIPT</name>
<proteinExistence type="predicted"/>
<keyword evidence="6" id="KW-0963">Cytoplasm</keyword>
<evidence type="ECO:0000313" key="12">
    <source>
        <dbReference type="EMBL" id="CRK90967.1"/>
    </source>
</evidence>
<evidence type="ECO:0000256" key="8">
    <source>
        <dbReference type="ARBA" id="ARBA00023228"/>
    </source>
</evidence>
<evidence type="ECO:0000256" key="10">
    <source>
        <dbReference type="ARBA" id="ARBA00046045"/>
    </source>
</evidence>
<dbReference type="PROSITE" id="PS50086">
    <property type="entry name" value="TBC_RABGAP"/>
    <property type="match status" value="1"/>
</dbReference>
<feature type="domain" description="Rab-GAP TBC" evidence="11">
    <location>
        <begin position="48"/>
        <end position="226"/>
    </location>
</feature>
<evidence type="ECO:0000256" key="5">
    <source>
        <dbReference type="ARBA" id="ARBA00022468"/>
    </source>
</evidence>
<comment type="function">
    <text evidence="10">Non-catalytic component of the TSC-TBC complex, a multiprotein complex that acts as a negative regulator of the canonical mTORC1 complex, an evolutionarily conserved central nutrient sensor that stimulates anabolic reactions and macromolecule biosynthesis to promote cellular biomass generation and growth. The TSC-TBC complex acts as a GTPase-activating protein (GAP) for the small GTPase RHEB, a direct activator of the protein kinase activity of mTORC1. In absence of nutrients, the TSC-TBC complex inhibits mTORC1, thereby preventing phosphorylation of ribosomal protein S6 kinase (RPS6KB1 and RPS6KB2) and EIF4EBP1 (4E-BP1) by the mTORC1 signaling. The TSC-TBC complex is inactivated in response to nutrients, relieving inhibition of mTORC1.</text>
</comment>
<evidence type="ECO:0000256" key="9">
    <source>
        <dbReference type="ARBA" id="ARBA00023329"/>
    </source>
</evidence>
<evidence type="ECO:0000256" key="7">
    <source>
        <dbReference type="ARBA" id="ARBA00023136"/>
    </source>
</evidence>
<dbReference type="GO" id="GO:0032007">
    <property type="term" value="P:negative regulation of TOR signaling"/>
    <property type="evidence" value="ECO:0007669"/>
    <property type="project" value="TreeGrafter"/>
</dbReference>
<dbReference type="InterPro" id="IPR039842">
    <property type="entry name" value="TBC1D7"/>
</dbReference>